<dbReference type="InterPro" id="IPR051450">
    <property type="entry name" value="Gfo/Idh/MocA_Oxidoreductases"/>
</dbReference>
<dbReference type="Gene3D" id="3.40.50.720">
    <property type="entry name" value="NAD(P)-binding Rossmann-like Domain"/>
    <property type="match status" value="1"/>
</dbReference>
<feature type="domain" description="Gfo/Idh/MocA-like oxidoreductase N-terminal" evidence="2">
    <location>
        <begin position="65"/>
        <end position="189"/>
    </location>
</feature>
<gene>
    <name evidence="3" type="ORF">K469DRAFT_691362</name>
</gene>
<organism evidence="3 4">
    <name type="scientific">Zopfia rhizophila CBS 207.26</name>
    <dbReference type="NCBI Taxonomy" id="1314779"/>
    <lineage>
        <taxon>Eukaryota</taxon>
        <taxon>Fungi</taxon>
        <taxon>Dikarya</taxon>
        <taxon>Ascomycota</taxon>
        <taxon>Pezizomycotina</taxon>
        <taxon>Dothideomycetes</taxon>
        <taxon>Dothideomycetes incertae sedis</taxon>
        <taxon>Zopfiaceae</taxon>
        <taxon>Zopfia</taxon>
    </lineage>
</organism>
<dbReference type="Proteomes" id="UP000800200">
    <property type="component" value="Unassembled WGS sequence"/>
</dbReference>
<dbReference type="EMBL" id="ML994649">
    <property type="protein sequence ID" value="KAF2182123.1"/>
    <property type="molecule type" value="Genomic_DNA"/>
</dbReference>
<dbReference type="PANTHER" id="PTHR43377">
    <property type="entry name" value="BILIVERDIN REDUCTASE A"/>
    <property type="match status" value="1"/>
</dbReference>
<name>A0A6A6DSS8_9PEZI</name>
<dbReference type="InterPro" id="IPR000683">
    <property type="entry name" value="Gfo/Idh/MocA-like_OxRdtase_N"/>
</dbReference>
<feature type="compositionally biased region" description="Low complexity" evidence="1">
    <location>
        <begin position="18"/>
        <end position="29"/>
    </location>
</feature>
<protein>
    <recommendedName>
        <fullName evidence="2">Gfo/Idh/MocA-like oxidoreductase N-terminal domain-containing protein</fullName>
    </recommendedName>
</protein>
<dbReference type="OrthoDB" id="2129491at2759"/>
<dbReference type="SUPFAM" id="SSF51735">
    <property type="entry name" value="NAD(P)-binding Rossmann-fold domains"/>
    <property type="match status" value="1"/>
</dbReference>
<feature type="region of interest" description="Disordered" evidence="1">
    <location>
        <begin position="1"/>
        <end position="61"/>
    </location>
</feature>
<evidence type="ECO:0000259" key="2">
    <source>
        <dbReference type="Pfam" id="PF01408"/>
    </source>
</evidence>
<reference evidence="3" key="1">
    <citation type="journal article" date="2020" name="Stud. Mycol.">
        <title>101 Dothideomycetes genomes: a test case for predicting lifestyles and emergence of pathogens.</title>
        <authorList>
            <person name="Haridas S."/>
            <person name="Albert R."/>
            <person name="Binder M."/>
            <person name="Bloem J."/>
            <person name="Labutti K."/>
            <person name="Salamov A."/>
            <person name="Andreopoulos B."/>
            <person name="Baker S."/>
            <person name="Barry K."/>
            <person name="Bills G."/>
            <person name="Bluhm B."/>
            <person name="Cannon C."/>
            <person name="Castanera R."/>
            <person name="Culley D."/>
            <person name="Daum C."/>
            <person name="Ezra D."/>
            <person name="Gonzalez J."/>
            <person name="Henrissat B."/>
            <person name="Kuo A."/>
            <person name="Liang C."/>
            <person name="Lipzen A."/>
            <person name="Lutzoni F."/>
            <person name="Magnuson J."/>
            <person name="Mondo S."/>
            <person name="Nolan M."/>
            <person name="Ohm R."/>
            <person name="Pangilinan J."/>
            <person name="Park H.-J."/>
            <person name="Ramirez L."/>
            <person name="Alfaro M."/>
            <person name="Sun H."/>
            <person name="Tritt A."/>
            <person name="Yoshinaga Y."/>
            <person name="Zwiers L.-H."/>
            <person name="Turgeon B."/>
            <person name="Goodwin S."/>
            <person name="Spatafora J."/>
            <person name="Crous P."/>
            <person name="Grigoriev I."/>
        </authorList>
    </citation>
    <scope>NUCLEOTIDE SEQUENCE</scope>
    <source>
        <strain evidence="3">CBS 207.26</strain>
    </source>
</reference>
<accession>A0A6A6DSS8</accession>
<dbReference type="InterPro" id="IPR036291">
    <property type="entry name" value="NAD(P)-bd_dom_sf"/>
</dbReference>
<evidence type="ECO:0000256" key="1">
    <source>
        <dbReference type="SAM" id="MobiDB-lite"/>
    </source>
</evidence>
<keyword evidence="4" id="KW-1185">Reference proteome</keyword>
<dbReference type="Pfam" id="PF01408">
    <property type="entry name" value="GFO_IDH_MocA"/>
    <property type="match status" value="1"/>
</dbReference>
<evidence type="ECO:0000313" key="3">
    <source>
        <dbReference type="EMBL" id="KAF2182123.1"/>
    </source>
</evidence>
<dbReference type="AlphaFoldDB" id="A0A6A6DSS8"/>
<sequence length="193" mass="20521">MARDGLKSNRTSSPKYPPIDLLPSPSPLIQNASPPAPKLQETSIPTSNPHTKSQRAKKPAEAGPRILIIGAGYRGHAYAGPIRASGEGTIAAVVEASAFKQKAPGVAYIRGAAWREGPWEGEEFHSWKDYVGYETDRRERVCAGEAIADSGIDAVFVCMLGGLLAPVVKSVASLGLHVMCEKPLATRLDHVLG</sequence>
<feature type="compositionally biased region" description="Polar residues" evidence="1">
    <location>
        <begin position="40"/>
        <end position="51"/>
    </location>
</feature>
<dbReference type="GO" id="GO:0000166">
    <property type="term" value="F:nucleotide binding"/>
    <property type="evidence" value="ECO:0007669"/>
    <property type="project" value="InterPro"/>
</dbReference>
<dbReference type="PANTHER" id="PTHR43377:SF12">
    <property type="entry name" value="BINDING ROSSMANN FOLD OXIDOREDUCTASE, PUTATIVE (AFU_ORTHOLOGUE AFUA_3G11840)-RELATED"/>
    <property type="match status" value="1"/>
</dbReference>
<evidence type="ECO:0000313" key="4">
    <source>
        <dbReference type="Proteomes" id="UP000800200"/>
    </source>
</evidence>
<proteinExistence type="predicted"/>